<keyword evidence="5" id="KW-0998">Cell outer membrane</keyword>
<proteinExistence type="inferred from homology"/>
<dbReference type="Gene3D" id="1.25.40.390">
    <property type="match status" value="1"/>
</dbReference>
<evidence type="ECO:0000313" key="9">
    <source>
        <dbReference type="Proteomes" id="UP000199656"/>
    </source>
</evidence>
<dbReference type="InterPro" id="IPR011990">
    <property type="entry name" value="TPR-like_helical_dom_sf"/>
</dbReference>
<keyword evidence="4" id="KW-0472">Membrane</keyword>
<protein>
    <submittedName>
        <fullName evidence="8">SusD family protein</fullName>
    </submittedName>
</protein>
<feature type="domain" description="SusD-like N-terminal" evidence="7">
    <location>
        <begin position="101"/>
        <end position="240"/>
    </location>
</feature>
<evidence type="ECO:0000313" key="8">
    <source>
        <dbReference type="EMBL" id="SEA50294.1"/>
    </source>
</evidence>
<accession>A0A1H4BQD8</accession>
<organism evidence="8 9">
    <name type="scientific">Chitinophaga terrae</name>
    <name type="common">ex Kim and Jung 2007</name>
    <dbReference type="NCBI Taxonomy" id="408074"/>
    <lineage>
        <taxon>Bacteria</taxon>
        <taxon>Pseudomonadati</taxon>
        <taxon>Bacteroidota</taxon>
        <taxon>Chitinophagia</taxon>
        <taxon>Chitinophagales</taxon>
        <taxon>Chitinophagaceae</taxon>
        <taxon>Chitinophaga</taxon>
    </lineage>
</organism>
<gene>
    <name evidence="8" type="ORF">SAMN05660909_02221</name>
</gene>
<name>A0A1H4BQD8_9BACT</name>
<feature type="domain" description="RagB/SusD" evidence="6">
    <location>
        <begin position="335"/>
        <end position="481"/>
    </location>
</feature>
<sequence length="490" mass="57269">MNRYLLLIIMFAGIFSSCKKFLAEKSMNEVIPTKVSEFGDLLAQEGYPGMQTRFQPQVQLFSDDVQYYNYGAYQFSGMDILYYDYPAFQWQSDYQEQCKVLGSVMQPDFNSWKTYYTLIMGANLALQYVDGAIGEKWEKDWYKGQAYALRAYYYFMLVNLYALPYNDSTTTPDKLPGVPLKLDVNLVEKGLTRNTVKEVYDRVTNDIDSAVYLLEKEKHGVNPKIMNSVAAHLLASRIYLYMENWKKAEEHATIVIRQHPELMDLNTFTDDLLMARTNEAIWAYGTNNDVNIDGMSRVISVSQDLAKIYEVNDLRSQRYFYENPEFLRMIFPPDYSLGKVVNETWSIPTAWRSSEAYLNRAEAAIQQFRLGGDLAKAQLALDDLNKLREKRYQAGTYQPWEVTTGDDMLYKCRLERRRELCFEEAHRWMDLRRYGMPEIKHKFAPAPDKTEIYTLKRRDPQYVLPIPQEVLLFNESLTQNPQITGQRKPD</sequence>
<dbReference type="Proteomes" id="UP000199656">
    <property type="component" value="Unassembled WGS sequence"/>
</dbReference>
<keyword evidence="3" id="KW-0732">Signal</keyword>
<dbReference type="InterPro" id="IPR012944">
    <property type="entry name" value="SusD_RagB_dom"/>
</dbReference>
<dbReference type="PROSITE" id="PS51257">
    <property type="entry name" value="PROKAR_LIPOPROTEIN"/>
    <property type="match status" value="1"/>
</dbReference>
<dbReference type="OrthoDB" id="1094477at2"/>
<dbReference type="RefSeq" id="WP_089761547.1">
    <property type="nucleotide sequence ID" value="NZ_BKAT01000011.1"/>
</dbReference>
<evidence type="ECO:0000256" key="5">
    <source>
        <dbReference type="ARBA" id="ARBA00023237"/>
    </source>
</evidence>
<dbReference type="EMBL" id="FNRL01000008">
    <property type="protein sequence ID" value="SEA50294.1"/>
    <property type="molecule type" value="Genomic_DNA"/>
</dbReference>
<evidence type="ECO:0000256" key="2">
    <source>
        <dbReference type="ARBA" id="ARBA00006275"/>
    </source>
</evidence>
<evidence type="ECO:0000256" key="1">
    <source>
        <dbReference type="ARBA" id="ARBA00004442"/>
    </source>
</evidence>
<reference evidence="9" key="1">
    <citation type="submission" date="2016-10" db="EMBL/GenBank/DDBJ databases">
        <authorList>
            <person name="Varghese N."/>
            <person name="Submissions S."/>
        </authorList>
    </citation>
    <scope>NUCLEOTIDE SEQUENCE [LARGE SCALE GENOMIC DNA]</scope>
    <source>
        <strain evidence="9">DSM 23920</strain>
    </source>
</reference>
<evidence type="ECO:0000259" key="7">
    <source>
        <dbReference type="Pfam" id="PF14322"/>
    </source>
</evidence>
<dbReference type="AlphaFoldDB" id="A0A1H4BQD8"/>
<dbReference type="GO" id="GO:0009279">
    <property type="term" value="C:cell outer membrane"/>
    <property type="evidence" value="ECO:0007669"/>
    <property type="project" value="UniProtKB-SubCell"/>
</dbReference>
<dbReference type="Pfam" id="PF14322">
    <property type="entry name" value="SusD-like_3"/>
    <property type="match status" value="1"/>
</dbReference>
<dbReference type="STRING" id="408074.SAMN05660909_02221"/>
<evidence type="ECO:0000256" key="3">
    <source>
        <dbReference type="ARBA" id="ARBA00022729"/>
    </source>
</evidence>
<keyword evidence="9" id="KW-1185">Reference proteome</keyword>
<dbReference type="Pfam" id="PF07980">
    <property type="entry name" value="SusD_RagB"/>
    <property type="match status" value="1"/>
</dbReference>
<dbReference type="SUPFAM" id="SSF48452">
    <property type="entry name" value="TPR-like"/>
    <property type="match status" value="1"/>
</dbReference>
<dbReference type="InterPro" id="IPR033985">
    <property type="entry name" value="SusD-like_N"/>
</dbReference>
<comment type="similarity">
    <text evidence="2">Belongs to the SusD family.</text>
</comment>
<evidence type="ECO:0000256" key="4">
    <source>
        <dbReference type="ARBA" id="ARBA00023136"/>
    </source>
</evidence>
<comment type="subcellular location">
    <subcellularLocation>
        <location evidence="1">Cell outer membrane</location>
    </subcellularLocation>
</comment>
<evidence type="ECO:0000259" key="6">
    <source>
        <dbReference type="Pfam" id="PF07980"/>
    </source>
</evidence>